<feature type="compositionally biased region" description="Basic and acidic residues" evidence="1">
    <location>
        <begin position="789"/>
        <end position="799"/>
    </location>
</feature>
<dbReference type="AlphaFoldDB" id="U2M3C1"/>
<dbReference type="Proteomes" id="UP000016662">
    <property type="component" value="Unassembled WGS sequence"/>
</dbReference>
<organism evidence="3 4">
    <name type="scientific">Ruminococcus callidus ATCC 27760</name>
    <dbReference type="NCBI Taxonomy" id="411473"/>
    <lineage>
        <taxon>Bacteria</taxon>
        <taxon>Bacillati</taxon>
        <taxon>Bacillota</taxon>
        <taxon>Clostridia</taxon>
        <taxon>Eubacteriales</taxon>
        <taxon>Oscillospiraceae</taxon>
        <taxon>Ruminococcus</taxon>
    </lineage>
</organism>
<name>U2M3C1_9FIRM</name>
<reference evidence="3 4" key="1">
    <citation type="submission" date="2013-07" db="EMBL/GenBank/DDBJ databases">
        <authorList>
            <person name="Weinstock G."/>
            <person name="Sodergren E."/>
            <person name="Wylie T."/>
            <person name="Fulton L."/>
            <person name="Fulton R."/>
            <person name="Fronick C."/>
            <person name="O'Laughlin M."/>
            <person name="Godfrey J."/>
            <person name="Miner T."/>
            <person name="Herter B."/>
            <person name="Appelbaum E."/>
            <person name="Cordes M."/>
            <person name="Lek S."/>
            <person name="Wollam A."/>
            <person name="Pepin K.H."/>
            <person name="Palsikar V.B."/>
            <person name="Mitreva M."/>
            <person name="Wilson R.K."/>
        </authorList>
    </citation>
    <scope>NUCLEOTIDE SEQUENCE [LARGE SCALE GENOMIC DNA]</scope>
    <source>
        <strain evidence="3 4">ATCC 27760</strain>
    </source>
</reference>
<feature type="compositionally biased region" description="Basic and acidic residues" evidence="1">
    <location>
        <begin position="495"/>
        <end position="507"/>
    </location>
</feature>
<proteinExistence type="predicted"/>
<dbReference type="eggNOG" id="COG0827">
    <property type="taxonomic scope" value="Bacteria"/>
</dbReference>
<accession>U2M3C1</accession>
<dbReference type="HOGENOM" id="CLU_314707_0_0_9"/>
<dbReference type="STRING" id="411473.RUMCAL_01389"/>
<dbReference type="InterPro" id="IPR040824">
    <property type="entry name" value="LPD3"/>
</dbReference>
<evidence type="ECO:0000259" key="2">
    <source>
        <dbReference type="Pfam" id="PF18798"/>
    </source>
</evidence>
<feature type="region of interest" description="Disordered" evidence="1">
    <location>
        <begin position="492"/>
        <end position="512"/>
    </location>
</feature>
<evidence type="ECO:0000313" key="4">
    <source>
        <dbReference type="Proteomes" id="UP000016662"/>
    </source>
</evidence>
<dbReference type="OrthoDB" id="9815272at2"/>
<gene>
    <name evidence="3" type="ORF">RUMCAL_01389</name>
</gene>
<dbReference type="Pfam" id="PF18798">
    <property type="entry name" value="LPD3"/>
    <property type="match status" value="1"/>
</dbReference>
<feature type="domain" description="Large polyvalent protein-associated" evidence="2">
    <location>
        <begin position="593"/>
        <end position="694"/>
    </location>
</feature>
<dbReference type="PATRIC" id="fig|411473.3.peg.1122"/>
<evidence type="ECO:0000313" key="3">
    <source>
        <dbReference type="EMBL" id="ERJ96254.1"/>
    </source>
</evidence>
<evidence type="ECO:0000256" key="1">
    <source>
        <dbReference type="SAM" id="MobiDB-lite"/>
    </source>
</evidence>
<comment type="caution">
    <text evidence="3">The sequence shown here is derived from an EMBL/GenBank/DDBJ whole genome shotgun (WGS) entry which is preliminary data.</text>
</comment>
<feature type="region of interest" description="Disordered" evidence="1">
    <location>
        <begin position="756"/>
        <end position="817"/>
    </location>
</feature>
<protein>
    <recommendedName>
        <fullName evidence="2">Large polyvalent protein-associated domain-containing protein</fullName>
    </recommendedName>
</protein>
<dbReference type="RefSeq" id="WP_021682873.1">
    <property type="nucleotide sequence ID" value="NZ_KI260449.1"/>
</dbReference>
<dbReference type="EMBL" id="AWVF01000175">
    <property type="protein sequence ID" value="ERJ96254.1"/>
    <property type="molecule type" value="Genomic_DNA"/>
</dbReference>
<keyword evidence="4" id="KW-1185">Reference proteome</keyword>
<sequence>MKYYGNQIWNAATPSIRKATLLMDEAAFRILQQQLEQYQLNYYAAEKNGKVKMVINYNDSHDIQKLIGKKTASQIHWFPKSRHYAPPAFNIIGNTKYQELSQKSYIRGNTDLVLQVAKQLEEQGISFSGRIYNQNRATLTVQDQDQEKVLRLYHDISEKRAAQYHDAAALETVDISLSNLPQQTFDEILPYLKQTDISFSARAEKDHCIFSISQKDTGIFYQALVQAKFRSEFHKGLKELGFTEQQDAFLEPFSVFLATQEAAGKLTLDYTAYLNPNYSNQQLQMICDLFQEYHKQSITEQISADNPVLQKLQQQKSQFDAEITLNSIIGNNPFQPEQKNALIAAIQIGIPHELLKKIDNTYSAETINDFIQVYQTYDMQKIQSFLDSHQPETDSHSQEREKNSLTKAFDEIKERFAQTEQQALFLDRLEKFVEKNHITNNVISSAFEKSHGFRSAYGNEKLLSSRIFFGRLHPVSEAIEHAVSNKTTVIQTEPQKAEPKPTAEKEPSSVTQEDFDVLRTLEPRKSILNLTEDELTAIPTWKERFQKELAEKSPFYRLEQGEWRDQEATQIPILSIPSHDADFQSVRADIKSRNIERGSFTNTDTGWTIQVSRNGLEDSVKYGHQHHDNAVYDMLYQLPKLVEESIFLDSTISEKNNKNKANNTAFMHKLYAVCKIDDQPYLAKLTIEEFADGQKDTLKRMYNVQDIKIEPLRLLEFTDKQLARSVLNDSTISIADLFTVVKEFDHDFYLNRTPQKASEHTIQAEPNIPVPDEITPDSSIESTPPPIEKSTDSIEKDTASHSQESEVASSPEKEKNFTITNESLGEGGLKSKFKNNITAVKTLKTLEQENRSATDAEKEILSKYVGWGGIPQAFDKNNESWSTEYSQLKELLTHQEYRQANASVLDAFYTSPVVIERQNGYKSGFKYLP</sequence>